<gene>
    <name evidence="13" type="primary">obgE</name>
    <name evidence="9" type="synonym">obg</name>
    <name evidence="13" type="ORF">KHX13_02640</name>
</gene>
<comment type="caution">
    <text evidence="13">The sequence shown here is derived from an EMBL/GenBank/DDBJ whole genome shotgun (WGS) entry which is preliminary data.</text>
</comment>
<evidence type="ECO:0000259" key="10">
    <source>
        <dbReference type="PROSITE" id="PS51710"/>
    </source>
</evidence>
<organism evidence="13 14">
    <name type="scientific">Acidaminococcus intestini</name>
    <dbReference type="NCBI Taxonomy" id="187327"/>
    <lineage>
        <taxon>Bacteria</taxon>
        <taxon>Bacillati</taxon>
        <taxon>Bacillota</taxon>
        <taxon>Negativicutes</taxon>
        <taxon>Acidaminococcales</taxon>
        <taxon>Acidaminococcaceae</taxon>
        <taxon>Acidaminococcus</taxon>
    </lineage>
</organism>
<dbReference type="NCBIfam" id="NF008956">
    <property type="entry name" value="PRK12299.1"/>
    <property type="match status" value="1"/>
</dbReference>
<feature type="domain" description="OBG-type G" evidence="10">
    <location>
        <begin position="160"/>
        <end position="331"/>
    </location>
</feature>
<evidence type="ECO:0000256" key="4">
    <source>
        <dbReference type="ARBA" id="ARBA00022723"/>
    </source>
</evidence>
<evidence type="ECO:0000259" key="12">
    <source>
        <dbReference type="PROSITE" id="PS51883"/>
    </source>
</evidence>
<dbReference type="PRINTS" id="PR00326">
    <property type="entry name" value="GTP1OBG"/>
</dbReference>
<dbReference type="SUPFAM" id="SSF102741">
    <property type="entry name" value="Obg GTP-binding protein C-terminal domain"/>
    <property type="match status" value="1"/>
</dbReference>
<dbReference type="AlphaFoldDB" id="A0A943EG55"/>
<dbReference type="InterPro" id="IPR036726">
    <property type="entry name" value="GTP1_OBG_dom_sf"/>
</dbReference>
<evidence type="ECO:0000259" key="11">
    <source>
        <dbReference type="PROSITE" id="PS51881"/>
    </source>
</evidence>
<proteinExistence type="inferred from homology"/>
<evidence type="ECO:0000256" key="5">
    <source>
        <dbReference type="ARBA" id="ARBA00022741"/>
    </source>
</evidence>
<dbReference type="GO" id="GO:0000287">
    <property type="term" value="F:magnesium ion binding"/>
    <property type="evidence" value="ECO:0007669"/>
    <property type="project" value="InterPro"/>
</dbReference>
<dbReference type="InterPro" id="IPR031167">
    <property type="entry name" value="G_OBG"/>
</dbReference>
<dbReference type="InterPro" id="IPR006074">
    <property type="entry name" value="GTP1-OBG_CS"/>
</dbReference>
<keyword evidence="7 9" id="KW-0460">Magnesium</keyword>
<dbReference type="NCBIfam" id="NF008954">
    <property type="entry name" value="PRK12296.1"/>
    <property type="match status" value="1"/>
</dbReference>
<comment type="subunit">
    <text evidence="9">Monomer.</text>
</comment>
<dbReference type="PROSITE" id="PS51883">
    <property type="entry name" value="OBG"/>
    <property type="match status" value="1"/>
</dbReference>
<sequence>MLFTDKARIYVEAGSGGDGASSFRREKFVAHGGPDGGNGGRGGSVYLVAYKDLNTLVDFRYKRKFVASRGGNGSAKNCTGPKAPDVEVKVPMGTVVIDDATGVVLADLSHEGERFLAAKGGRGGKGNACYVTSTKQGVTFAEKGEPGTKGWLRLELKLLADVGMVGYPSVGKSSIVARVSAARPEVAAYHFTTLTPVLGVVRLDEENSFVLADLPGLIDGASKGVGLGHDFLRHIERTRVILHIVDTSGSEGRDPVEDFKKINEELALYSDKLVKRPQLVVANKMDLPGAEEHYPALEKYVTEKGYPIMKASAATGDGLRAVMYKAFEMLQKAPRDEAMLEVGHLREVDPDSFEILTDSEDADFEVKGKNIERLVAMTNFDNEEAVYRFQLIWRRLGIEKALKDKGIEEGQSVKIGDMVFEFEDRY</sequence>
<dbReference type="Gene3D" id="2.70.210.12">
    <property type="entry name" value="GTP1/OBG domain"/>
    <property type="match status" value="1"/>
</dbReference>
<dbReference type="PROSITE" id="PS51881">
    <property type="entry name" value="OCT"/>
    <property type="match status" value="1"/>
</dbReference>
<keyword evidence="5 9" id="KW-0547">Nucleotide-binding</keyword>
<dbReference type="NCBIfam" id="TIGR03595">
    <property type="entry name" value="Obg_CgtA_exten"/>
    <property type="match status" value="1"/>
</dbReference>
<feature type="binding site" evidence="9">
    <location>
        <begin position="166"/>
        <end position="173"/>
    </location>
    <ligand>
        <name>GTP</name>
        <dbReference type="ChEBI" id="CHEBI:37565"/>
    </ligand>
</feature>
<dbReference type="InterPro" id="IPR006169">
    <property type="entry name" value="GTP1_OBG_dom"/>
</dbReference>
<feature type="binding site" evidence="9">
    <location>
        <begin position="312"/>
        <end position="314"/>
    </location>
    <ligand>
        <name>GTP</name>
        <dbReference type="ChEBI" id="CHEBI:37565"/>
    </ligand>
</feature>
<keyword evidence="4 9" id="KW-0479">Metal-binding</keyword>
<evidence type="ECO:0000256" key="6">
    <source>
        <dbReference type="ARBA" id="ARBA00022801"/>
    </source>
</evidence>
<evidence type="ECO:0000256" key="1">
    <source>
        <dbReference type="ARBA" id="ARBA00001946"/>
    </source>
</evidence>
<dbReference type="InterPro" id="IPR015349">
    <property type="entry name" value="OCT_dom"/>
</dbReference>
<evidence type="ECO:0000256" key="7">
    <source>
        <dbReference type="ARBA" id="ARBA00022842"/>
    </source>
</evidence>
<evidence type="ECO:0000256" key="2">
    <source>
        <dbReference type="ARBA" id="ARBA00007699"/>
    </source>
</evidence>
<dbReference type="PANTHER" id="PTHR11702:SF31">
    <property type="entry name" value="MITOCHONDRIAL RIBOSOME-ASSOCIATED GTPASE 2"/>
    <property type="match status" value="1"/>
</dbReference>
<dbReference type="Proteomes" id="UP000754226">
    <property type="component" value="Unassembled WGS sequence"/>
</dbReference>
<dbReference type="Pfam" id="PF01018">
    <property type="entry name" value="GTP1_OBG"/>
    <property type="match status" value="1"/>
</dbReference>
<dbReference type="Pfam" id="PF09269">
    <property type="entry name" value="DUF1967"/>
    <property type="match status" value="1"/>
</dbReference>
<feature type="binding site" evidence="9">
    <location>
        <begin position="213"/>
        <end position="216"/>
    </location>
    <ligand>
        <name>GTP</name>
        <dbReference type="ChEBI" id="CHEBI:37565"/>
    </ligand>
</feature>
<evidence type="ECO:0000313" key="14">
    <source>
        <dbReference type="Proteomes" id="UP000754226"/>
    </source>
</evidence>
<dbReference type="InterPro" id="IPR045086">
    <property type="entry name" value="OBG_GTPase"/>
</dbReference>
<feature type="binding site" evidence="9">
    <location>
        <begin position="191"/>
        <end position="195"/>
    </location>
    <ligand>
        <name>GTP</name>
        <dbReference type="ChEBI" id="CHEBI:37565"/>
    </ligand>
</feature>
<dbReference type="FunFam" id="2.70.210.12:FF:000001">
    <property type="entry name" value="GTPase Obg"/>
    <property type="match status" value="1"/>
</dbReference>
<dbReference type="GO" id="GO:0003924">
    <property type="term" value="F:GTPase activity"/>
    <property type="evidence" value="ECO:0007669"/>
    <property type="project" value="UniProtKB-UniRule"/>
</dbReference>
<feature type="domain" description="Obg" evidence="12">
    <location>
        <begin position="1"/>
        <end position="159"/>
    </location>
</feature>
<reference evidence="13" key="1">
    <citation type="submission" date="2021-02" db="EMBL/GenBank/DDBJ databases">
        <title>Infant gut strain persistence is associated with maternal origin, phylogeny, and functional potential including surface adhesion and iron acquisition.</title>
        <authorList>
            <person name="Lou Y.C."/>
        </authorList>
    </citation>
    <scope>NUCLEOTIDE SEQUENCE</scope>
    <source>
        <strain evidence="13">L3_106_000M1_dasL3_106_000M1_concoct_15</strain>
    </source>
</reference>
<feature type="domain" description="OCT" evidence="11">
    <location>
        <begin position="345"/>
        <end position="424"/>
    </location>
</feature>
<dbReference type="SUPFAM" id="SSF52540">
    <property type="entry name" value="P-loop containing nucleoside triphosphate hydrolases"/>
    <property type="match status" value="1"/>
</dbReference>
<evidence type="ECO:0000256" key="3">
    <source>
        <dbReference type="ARBA" id="ARBA00022490"/>
    </source>
</evidence>
<name>A0A943EG55_9FIRM</name>
<comment type="function">
    <text evidence="9">An essential GTPase which binds GTP, GDP and possibly (p)ppGpp with moderate affinity, with high nucleotide exchange rates and a fairly low GTP hydrolysis rate. Plays a role in control of the cell cycle, stress response, ribosome biogenesis and in those bacteria that undergo differentiation, in morphogenesis control.</text>
</comment>
<feature type="binding site" evidence="9">
    <location>
        <begin position="283"/>
        <end position="286"/>
    </location>
    <ligand>
        <name>GTP</name>
        <dbReference type="ChEBI" id="CHEBI:37565"/>
    </ligand>
</feature>
<dbReference type="CDD" id="cd01898">
    <property type="entry name" value="Obg"/>
    <property type="match status" value="1"/>
</dbReference>
<dbReference type="EMBL" id="JAGZCZ010000003">
    <property type="protein sequence ID" value="MBS5519223.1"/>
    <property type="molecule type" value="Genomic_DNA"/>
</dbReference>
<evidence type="ECO:0000256" key="9">
    <source>
        <dbReference type="HAMAP-Rule" id="MF_01454"/>
    </source>
</evidence>
<keyword evidence="6 9" id="KW-0378">Hydrolase</keyword>
<protein>
    <recommendedName>
        <fullName evidence="9">GTPase Obg</fullName>
        <ecNumber evidence="9">3.6.5.-</ecNumber>
    </recommendedName>
    <alternativeName>
        <fullName evidence="9">GTP-binding protein Obg</fullName>
    </alternativeName>
</protein>
<dbReference type="InterPro" id="IPR006073">
    <property type="entry name" value="GTP-bd"/>
</dbReference>
<dbReference type="Gene3D" id="3.40.50.300">
    <property type="entry name" value="P-loop containing nucleotide triphosphate hydrolases"/>
    <property type="match status" value="1"/>
</dbReference>
<dbReference type="Gene3D" id="3.30.300.350">
    <property type="entry name" value="GTP-binding protein OBG, C-terminal domain"/>
    <property type="match status" value="1"/>
</dbReference>
<dbReference type="Pfam" id="PF01926">
    <property type="entry name" value="MMR_HSR1"/>
    <property type="match status" value="1"/>
</dbReference>
<keyword evidence="3 9" id="KW-0963">Cytoplasm</keyword>
<dbReference type="PROSITE" id="PS51710">
    <property type="entry name" value="G_OBG"/>
    <property type="match status" value="1"/>
</dbReference>
<dbReference type="HAMAP" id="MF_01454">
    <property type="entry name" value="GTPase_Obg"/>
    <property type="match status" value="1"/>
</dbReference>
<dbReference type="PROSITE" id="PS00905">
    <property type="entry name" value="GTP1_OBG"/>
    <property type="match status" value="1"/>
</dbReference>
<evidence type="ECO:0000313" key="13">
    <source>
        <dbReference type="EMBL" id="MBS5519223.1"/>
    </source>
</evidence>
<dbReference type="NCBIfam" id="NF008955">
    <property type="entry name" value="PRK12297.1"/>
    <property type="match status" value="1"/>
</dbReference>
<dbReference type="NCBIfam" id="TIGR02729">
    <property type="entry name" value="Obg_CgtA"/>
    <property type="match status" value="1"/>
</dbReference>
<dbReference type="InterPro" id="IPR027417">
    <property type="entry name" value="P-loop_NTPase"/>
</dbReference>
<comment type="subcellular location">
    <subcellularLocation>
        <location evidence="9">Cytoplasm</location>
    </subcellularLocation>
</comment>
<dbReference type="EC" id="3.6.5.-" evidence="9"/>
<dbReference type="InterPro" id="IPR014100">
    <property type="entry name" value="GTP-bd_Obg/CgtA"/>
</dbReference>
<feature type="binding site" evidence="9">
    <location>
        <position position="193"/>
    </location>
    <ligand>
        <name>Mg(2+)</name>
        <dbReference type="ChEBI" id="CHEBI:18420"/>
    </ligand>
</feature>
<dbReference type="PANTHER" id="PTHR11702">
    <property type="entry name" value="DEVELOPMENTALLY REGULATED GTP-BINDING PROTEIN-RELATED"/>
    <property type="match status" value="1"/>
</dbReference>
<keyword evidence="8 9" id="KW-0342">GTP-binding</keyword>
<dbReference type="GO" id="GO:0042254">
    <property type="term" value="P:ribosome biogenesis"/>
    <property type="evidence" value="ECO:0007669"/>
    <property type="project" value="UniProtKB-UniRule"/>
</dbReference>
<comment type="similarity">
    <text evidence="2 9">Belongs to the TRAFAC class OBG-HflX-like GTPase superfamily. OBG GTPase family.</text>
</comment>
<evidence type="ECO:0000256" key="8">
    <source>
        <dbReference type="ARBA" id="ARBA00023134"/>
    </source>
</evidence>
<dbReference type="InterPro" id="IPR036346">
    <property type="entry name" value="GTP-bd_prot_GTP1/OBG_C_sf"/>
</dbReference>
<dbReference type="SUPFAM" id="SSF82051">
    <property type="entry name" value="Obg GTP-binding protein N-terminal domain"/>
    <property type="match status" value="1"/>
</dbReference>
<dbReference type="GO" id="GO:0005525">
    <property type="term" value="F:GTP binding"/>
    <property type="evidence" value="ECO:0007669"/>
    <property type="project" value="UniProtKB-UniRule"/>
</dbReference>
<accession>A0A943EG55</accession>
<feature type="binding site" evidence="9">
    <location>
        <position position="173"/>
    </location>
    <ligand>
        <name>Mg(2+)</name>
        <dbReference type="ChEBI" id="CHEBI:18420"/>
    </ligand>
</feature>
<comment type="cofactor">
    <cofactor evidence="1 9">
        <name>Mg(2+)</name>
        <dbReference type="ChEBI" id="CHEBI:18420"/>
    </cofactor>
</comment>
<dbReference type="GO" id="GO:0005737">
    <property type="term" value="C:cytoplasm"/>
    <property type="evidence" value="ECO:0007669"/>
    <property type="project" value="UniProtKB-SubCell"/>
</dbReference>